<organism evidence="1">
    <name type="scientific">Oryza nivara</name>
    <name type="common">Indian wild rice</name>
    <name type="synonym">Oryza sativa f. spontanea</name>
    <dbReference type="NCBI Taxonomy" id="4536"/>
    <lineage>
        <taxon>Eukaryota</taxon>
        <taxon>Viridiplantae</taxon>
        <taxon>Streptophyta</taxon>
        <taxon>Embryophyta</taxon>
        <taxon>Tracheophyta</taxon>
        <taxon>Spermatophyta</taxon>
        <taxon>Magnoliopsida</taxon>
        <taxon>Liliopsida</taxon>
        <taxon>Poales</taxon>
        <taxon>Poaceae</taxon>
        <taxon>BOP clade</taxon>
        <taxon>Oryzoideae</taxon>
        <taxon>Oryzeae</taxon>
        <taxon>Oryzinae</taxon>
        <taxon>Oryza</taxon>
    </lineage>
</organism>
<name>A0A0E0H7X6_ORYNI</name>
<sequence length="154" mass="16976">MPLSYPVSGCTMHPVNPACPLLRTRIQNTQLCASLDGFYGENAPEKRRGEGMMAGKKFERTYGSDVEAHVSHNRRAGGRKLTARGPGSVLWAKVGRARWAYLSAAQTLHMTLVFAKVCHVGPHLGTHSIRKQIRRDTICQCTGVQCIPVRAYLS</sequence>
<reference evidence="1" key="1">
    <citation type="submission" date="2015-04" db="UniProtKB">
        <authorList>
            <consortium name="EnsemblPlants"/>
        </authorList>
    </citation>
    <scope>IDENTIFICATION</scope>
    <source>
        <strain evidence="1">SL10</strain>
    </source>
</reference>
<dbReference type="Proteomes" id="UP000006591">
    <property type="component" value="Chromosome 4"/>
</dbReference>
<reference evidence="1" key="2">
    <citation type="submission" date="2018-04" db="EMBL/GenBank/DDBJ databases">
        <title>OnivRS2 (Oryza nivara Reference Sequence Version 2).</title>
        <authorList>
            <person name="Zhang J."/>
            <person name="Kudrna D."/>
            <person name="Lee S."/>
            <person name="Talag J."/>
            <person name="Rajasekar S."/>
            <person name="Welchert J."/>
            <person name="Hsing Y.-I."/>
            <person name="Wing R.A."/>
        </authorList>
    </citation>
    <scope>NUCLEOTIDE SEQUENCE [LARGE SCALE GENOMIC DNA]</scope>
    <source>
        <strain evidence="1">SL10</strain>
    </source>
</reference>
<evidence type="ECO:0000313" key="2">
    <source>
        <dbReference type="Proteomes" id="UP000006591"/>
    </source>
</evidence>
<accession>A0A0E0H7X6</accession>
<dbReference type="Gramene" id="ONIVA04G29330.1">
    <property type="protein sequence ID" value="ONIVA04G29330.1"/>
    <property type="gene ID" value="ONIVA04G29330"/>
</dbReference>
<proteinExistence type="predicted"/>
<dbReference type="HOGENOM" id="CLU_1707140_0_0_1"/>
<evidence type="ECO:0000313" key="1">
    <source>
        <dbReference type="EnsemblPlants" id="ONIVA04G29330.1"/>
    </source>
</evidence>
<keyword evidence="2" id="KW-1185">Reference proteome</keyword>
<dbReference type="AlphaFoldDB" id="A0A0E0H7X6"/>
<protein>
    <submittedName>
        <fullName evidence="1">Uncharacterized protein</fullName>
    </submittedName>
</protein>
<dbReference type="EnsemblPlants" id="ONIVA04G29330.1">
    <property type="protein sequence ID" value="ONIVA04G29330.1"/>
    <property type="gene ID" value="ONIVA04G29330"/>
</dbReference>